<evidence type="ECO:0000256" key="5">
    <source>
        <dbReference type="ARBA" id="ARBA00023004"/>
    </source>
</evidence>
<dbReference type="InterPro" id="IPR036396">
    <property type="entry name" value="Cyt_P450_sf"/>
</dbReference>
<evidence type="ECO:0000256" key="7">
    <source>
        <dbReference type="PIRSR" id="PIRSR602401-1"/>
    </source>
</evidence>
<keyword evidence="3 7" id="KW-0479">Metal-binding</keyword>
<dbReference type="PRINTS" id="PR00463">
    <property type="entry name" value="EP450I"/>
</dbReference>
<name>W9Y1U4_9EURO</name>
<proteinExistence type="inferred from homology"/>
<keyword evidence="6" id="KW-0503">Monooxygenase</keyword>
<dbReference type="PANTHER" id="PTHR46300">
    <property type="entry name" value="P450, PUTATIVE (EUROFUNG)-RELATED-RELATED"/>
    <property type="match status" value="1"/>
</dbReference>
<dbReference type="AlphaFoldDB" id="W9Y1U4"/>
<keyword evidence="4" id="KW-0560">Oxidoreductase</keyword>
<dbReference type="STRING" id="1182542.W9Y1U4"/>
<keyword evidence="8" id="KW-1133">Transmembrane helix</keyword>
<evidence type="ECO:0000313" key="10">
    <source>
        <dbReference type="Proteomes" id="UP000019478"/>
    </source>
</evidence>
<evidence type="ECO:0000256" key="6">
    <source>
        <dbReference type="ARBA" id="ARBA00023033"/>
    </source>
</evidence>
<reference evidence="9 10" key="1">
    <citation type="submission" date="2013-03" db="EMBL/GenBank/DDBJ databases">
        <title>The Genome Sequence of Capronia epimyces CBS 606.96.</title>
        <authorList>
            <consortium name="The Broad Institute Genomics Platform"/>
            <person name="Cuomo C."/>
            <person name="de Hoog S."/>
            <person name="Gorbushina A."/>
            <person name="Walker B."/>
            <person name="Young S.K."/>
            <person name="Zeng Q."/>
            <person name="Gargeya S."/>
            <person name="Fitzgerald M."/>
            <person name="Haas B."/>
            <person name="Abouelleil A."/>
            <person name="Allen A.W."/>
            <person name="Alvarado L."/>
            <person name="Arachchi H.M."/>
            <person name="Berlin A.M."/>
            <person name="Chapman S.B."/>
            <person name="Gainer-Dewar J."/>
            <person name="Goldberg J."/>
            <person name="Griggs A."/>
            <person name="Gujja S."/>
            <person name="Hansen M."/>
            <person name="Howarth C."/>
            <person name="Imamovic A."/>
            <person name="Ireland A."/>
            <person name="Larimer J."/>
            <person name="McCowan C."/>
            <person name="Murphy C."/>
            <person name="Pearson M."/>
            <person name="Poon T.W."/>
            <person name="Priest M."/>
            <person name="Roberts A."/>
            <person name="Saif S."/>
            <person name="Shea T."/>
            <person name="Sisk P."/>
            <person name="Sykes S."/>
            <person name="Wortman J."/>
            <person name="Nusbaum C."/>
            <person name="Birren B."/>
        </authorList>
    </citation>
    <scope>NUCLEOTIDE SEQUENCE [LARGE SCALE GENOMIC DNA]</scope>
    <source>
        <strain evidence="9 10">CBS 606.96</strain>
    </source>
</reference>
<evidence type="ECO:0000256" key="4">
    <source>
        <dbReference type="ARBA" id="ARBA00023002"/>
    </source>
</evidence>
<evidence type="ECO:0000313" key="9">
    <source>
        <dbReference type="EMBL" id="EXJ86782.1"/>
    </source>
</evidence>
<evidence type="ECO:0000256" key="1">
    <source>
        <dbReference type="ARBA" id="ARBA00001971"/>
    </source>
</evidence>
<comment type="cofactor">
    <cofactor evidence="1 7">
        <name>heme</name>
        <dbReference type="ChEBI" id="CHEBI:30413"/>
    </cofactor>
</comment>
<dbReference type="PRINTS" id="PR00385">
    <property type="entry name" value="P450"/>
</dbReference>
<dbReference type="GO" id="GO:0020037">
    <property type="term" value="F:heme binding"/>
    <property type="evidence" value="ECO:0007669"/>
    <property type="project" value="InterPro"/>
</dbReference>
<dbReference type="EMBL" id="AMGY01000003">
    <property type="protein sequence ID" value="EXJ86782.1"/>
    <property type="molecule type" value="Genomic_DNA"/>
</dbReference>
<comment type="similarity">
    <text evidence="2">Belongs to the cytochrome P450 family.</text>
</comment>
<dbReference type="PANTHER" id="PTHR46300:SF2">
    <property type="entry name" value="CYTOCHROME P450 MONOOXYGENASE ALNH-RELATED"/>
    <property type="match status" value="1"/>
</dbReference>
<feature type="binding site" description="axial binding residue" evidence="7">
    <location>
        <position position="459"/>
    </location>
    <ligand>
        <name>heme</name>
        <dbReference type="ChEBI" id="CHEBI:30413"/>
    </ligand>
    <ligandPart>
        <name>Fe</name>
        <dbReference type="ChEBI" id="CHEBI:18248"/>
    </ligandPart>
</feature>
<keyword evidence="10" id="KW-1185">Reference proteome</keyword>
<accession>W9Y1U4</accession>
<dbReference type="InterPro" id="IPR001128">
    <property type="entry name" value="Cyt_P450"/>
</dbReference>
<dbReference type="GeneID" id="19167861"/>
<dbReference type="GO" id="GO:0016705">
    <property type="term" value="F:oxidoreductase activity, acting on paired donors, with incorporation or reduction of molecular oxygen"/>
    <property type="evidence" value="ECO:0007669"/>
    <property type="project" value="InterPro"/>
</dbReference>
<dbReference type="Gene3D" id="1.10.630.10">
    <property type="entry name" value="Cytochrome P450"/>
    <property type="match status" value="1"/>
</dbReference>
<dbReference type="SUPFAM" id="SSF48264">
    <property type="entry name" value="Cytochrome P450"/>
    <property type="match status" value="1"/>
</dbReference>
<dbReference type="InterPro" id="IPR002401">
    <property type="entry name" value="Cyt_P450_E_grp-I"/>
</dbReference>
<keyword evidence="5 7" id="KW-0408">Iron</keyword>
<evidence type="ECO:0000256" key="2">
    <source>
        <dbReference type="ARBA" id="ARBA00010617"/>
    </source>
</evidence>
<dbReference type="RefSeq" id="XP_007732061.1">
    <property type="nucleotide sequence ID" value="XM_007733871.1"/>
</dbReference>
<dbReference type="Proteomes" id="UP000019478">
    <property type="component" value="Unassembled WGS sequence"/>
</dbReference>
<dbReference type="GO" id="GO:0004497">
    <property type="term" value="F:monooxygenase activity"/>
    <property type="evidence" value="ECO:0007669"/>
    <property type="project" value="UniProtKB-KW"/>
</dbReference>
<gene>
    <name evidence="9" type="ORF">A1O3_03736</name>
</gene>
<dbReference type="HOGENOM" id="CLU_001570_2_3_1"/>
<keyword evidence="8" id="KW-0812">Transmembrane</keyword>
<feature type="transmembrane region" description="Helical" evidence="8">
    <location>
        <begin position="14"/>
        <end position="35"/>
    </location>
</feature>
<organism evidence="9 10">
    <name type="scientific">Capronia epimyces CBS 606.96</name>
    <dbReference type="NCBI Taxonomy" id="1182542"/>
    <lineage>
        <taxon>Eukaryota</taxon>
        <taxon>Fungi</taxon>
        <taxon>Dikarya</taxon>
        <taxon>Ascomycota</taxon>
        <taxon>Pezizomycotina</taxon>
        <taxon>Eurotiomycetes</taxon>
        <taxon>Chaetothyriomycetidae</taxon>
        <taxon>Chaetothyriales</taxon>
        <taxon>Herpotrichiellaceae</taxon>
        <taxon>Capronia</taxon>
    </lineage>
</organism>
<keyword evidence="8" id="KW-0472">Membrane</keyword>
<dbReference type="OrthoDB" id="1103324at2759"/>
<dbReference type="InterPro" id="IPR050364">
    <property type="entry name" value="Cytochrome_P450_fung"/>
</dbReference>
<dbReference type="GO" id="GO:0005506">
    <property type="term" value="F:iron ion binding"/>
    <property type="evidence" value="ECO:0007669"/>
    <property type="project" value="InterPro"/>
</dbReference>
<dbReference type="CDD" id="cd11065">
    <property type="entry name" value="CYP64-like"/>
    <property type="match status" value="1"/>
</dbReference>
<keyword evidence="7" id="KW-0349">Heme</keyword>
<dbReference type="Pfam" id="PF00067">
    <property type="entry name" value="p450"/>
    <property type="match status" value="1"/>
</dbReference>
<protein>
    <recommendedName>
        <fullName evidence="11">Cytochrome P450 oxidoreductase</fullName>
    </recommendedName>
</protein>
<comment type="caution">
    <text evidence="9">The sequence shown here is derived from an EMBL/GenBank/DDBJ whole genome shotgun (WGS) entry which is preliminary data.</text>
</comment>
<evidence type="ECO:0000256" key="8">
    <source>
        <dbReference type="SAM" id="Phobius"/>
    </source>
</evidence>
<evidence type="ECO:0008006" key="11">
    <source>
        <dbReference type="Google" id="ProtNLM"/>
    </source>
</evidence>
<sequence length="540" mass="61646">MAILILWQQLAENYAFWLALTVLAVVPTYVLYNFVPNTFKDPRRRHLPPGPKGLPLVGNLFDLADSELVRGKARKWHQQYGDIFYTKIGGTDYIWLSSPKVVRDLMDKKSGIYSSRSPAPFAQDVASGGRRQLFMQYGPEWRQLRKASHSLLNSTTATKYQPIQDFESKQLMIDLIESPERFYEHNRRYSSSVIMLVTYGYRLPTWQHPLVKKIYDILDNLTEMTAPGAHAVDSFPSLAAWPQFLLGNWRTSAERVFEHDSKVYLELWDELKTKVDKGVAAECFVKDFYLNNPQKFGIDDLLAAYTCGGLVEAGSETTATTLNNFVLAMLLYPEAAAKAQAEIDHVVGSDRLPTWEDEKDLAYVRALVKEVLRWRPVNKFGMPHCTSEDDWYEGYFIPKGSVVILNWWAIHFDPKLYSHADEFDPSRYLNKPLPAADYINANDPYERDHFTYGAGRRVCPGVHVAERSLYINIVRTLWGFNISKAVGTDGGIIEPETEMVRGFLSVPKPFTADITIRSAKHAAVMRKAFDQSQEEGIVFR</sequence>
<dbReference type="eggNOG" id="KOG0156">
    <property type="taxonomic scope" value="Eukaryota"/>
</dbReference>
<evidence type="ECO:0000256" key="3">
    <source>
        <dbReference type="ARBA" id="ARBA00022723"/>
    </source>
</evidence>